<reference evidence="7 8" key="1">
    <citation type="submission" date="2021-11" db="EMBL/GenBank/DDBJ databases">
        <title>Black yeast isolated from Biological Soil Crust.</title>
        <authorList>
            <person name="Kurbessoian T."/>
        </authorList>
    </citation>
    <scope>NUCLEOTIDE SEQUENCE [LARGE SCALE GENOMIC DNA]</scope>
    <source>
        <strain evidence="7 8">CCFEE 5522</strain>
    </source>
</reference>
<feature type="domain" description="FMP27 SW motif-containing RBG unit" evidence="5">
    <location>
        <begin position="1130"/>
        <end position="1232"/>
    </location>
</feature>
<feature type="compositionally biased region" description="Polar residues" evidence="2">
    <location>
        <begin position="2607"/>
        <end position="2616"/>
    </location>
</feature>
<feature type="compositionally biased region" description="Polar residues" evidence="2">
    <location>
        <begin position="2006"/>
        <end position="2020"/>
    </location>
</feature>
<keyword evidence="3" id="KW-1133">Transmembrane helix</keyword>
<dbReference type="InterPro" id="IPR045167">
    <property type="entry name" value="Hobbit"/>
</dbReference>
<dbReference type="Pfam" id="PF10344">
    <property type="entry name" value="Hobbit"/>
    <property type="match status" value="2"/>
</dbReference>
<evidence type="ECO:0000256" key="3">
    <source>
        <dbReference type="SAM" id="Phobius"/>
    </source>
</evidence>
<protein>
    <submittedName>
        <fullName evidence="7">Uncharacterized protein</fullName>
    </submittedName>
</protein>
<feature type="compositionally biased region" description="Basic and acidic residues" evidence="2">
    <location>
        <begin position="2661"/>
        <end position="2677"/>
    </location>
</feature>
<dbReference type="EMBL" id="JAVFHQ010000015">
    <property type="protein sequence ID" value="KAK4546364.1"/>
    <property type="molecule type" value="Genomic_DNA"/>
</dbReference>
<feature type="domain" description="FMP27 WPPW motif-containing RBG unit" evidence="6">
    <location>
        <begin position="1655"/>
        <end position="2179"/>
    </location>
</feature>
<keyword evidence="3" id="KW-0812">Transmembrane</keyword>
<evidence type="ECO:0000256" key="2">
    <source>
        <dbReference type="SAM" id="MobiDB-lite"/>
    </source>
</evidence>
<keyword evidence="1" id="KW-0175">Coiled coil</keyword>
<evidence type="ECO:0000313" key="7">
    <source>
        <dbReference type="EMBL" id="KAK4546364.1"/>
    </source>
</evidence>
<feature type="compositionally biased region" description="Polar residues" evidence="2">
    <location>
        <begin position="1094"/>
        <end position="1105"/>
    </location>
</feature>
<feature type="region of interest" description="Disordered" evidence="2">
    <location>
        <begin position="823"/>
        <end position="849"/>
    </location>
</feature>
<dbReference type="Proteomes" id="UP001324427">
    <property type="component" value="Unassembled WGS sequence"/>
</dbReference>
<feature type="region of interest" description="Disordered" evidence="2">
    <location>
        <begin position="694"/>
        <end position="734"/>
    </location>
</feature>
<feature type="compositionally biased region" description="Gly residues" evidence="2">
    <location>
        <begin position="2789"/>
        <end position="2800"/>
    </location>
</feature>
<feature type="region of interest" description="Disordered" evidence="2">
    <location>
        <begin position="1456"/>
        <end position="1475"/>
    </location>
</feature>
<evidence type="ECO:0000259" key="5">
    <source>
        <dbReference type="SMART" id="SM01215"/>
    </source>
</evidence>
<dbReference type="SMART" id="SM01216">
    <property type="entry name" value="Fmp27_WPPW"/>
    <property type="match status" value="1"/>
</dbReference>
<dbReference type="PANTHER" id="PTHR15678">
    <property type="entry name" value="ANTIGEN MLAA-22-RELATED"/>
    <property type="match status" value="1"/>
</dbReference>
<feature type="region of interest" description="Disordered" evidence="2">
    <location>
        <begin position="2915"/>
        <end position="2946"/>
    </location>
</feature>
<evidence type="ECO:0000259" key="4">
    <source>
        <dbReference type="SMART" id="SM01214"/>
    </source>
</evidence>
<sequence length="2959" mass="334219">MLMPTISFLLGVVVLGYLLTFVVFAVLRIVTGVSVQRVGYSGLRRISFSPRHGVKVDVRGVGVSIHRPTFALPTWCSLVISELAVTIDLRALGEASGNHNGALAKANGAPAKANGATRKAPSEQEDEEGHGKLWRKLTDIKEQIKRLHSKINWIKLVDLVATAITVNVVGVGSVRLERLTMSVDTRSKTVDRSRLFQHHRTKPETQTPAEWKAMCRSVLFTAEGKESTEILDYCTLNVHGMLHSELQGLRDASIALKLGRLNVPYDDIEHAKKCADLLRGKYAQPHSEHAGGDVSFADALEELERPGSRENRIVRTVSDSRAFIASILRGIQEVQFAVGFFGLSRKMEVNGHSDKDVYFNLAMKEVGLDVLRLDPKSPAHRMYFATSDVAHQGLLTAIAISAGIDDGHEHPERMIYVPMVTATVKTTLPSRTVHYSREDNIMDRNTNMLYANFVCTSPSVDLDPKHLPLVREILKHRSSTHRKHSDPSSRHHLISQLLPKSHVKLSIQEPVIRVSLPPMDKENVAEDDFDLLISSVSSISFELESSHATEGDRHYNLASSYRQTKHHLYYQTVAGDRHDLLQTDTVEVQVDISAIPDASVTVNAQFRTFTLYLVRPDICEGVRQIVKQLRKDVLTKHDSLQGPKPSFLRTAPGWLRSCRVEGTDFGLELAGVDDQVSKETRGFALQLQSWNTEYKAHRDEEPETSGRRKSISRSTPPKDNSAKSSRQSSPRRRYHSFADGRRLAVHLQNLEGFIVDSVEGSEPESFMSLPRFEVAFSTSSDQHGPIFHINSHAKSLLLQYSLYNHFAMGVAVMVIKKTFLDHTKDEGKPPAPRRQPSLQVPGSATGSDDELEEIARHELTTLDFKANMIQLKARMPADPPMMIQIYSLDTGRHRWATPFLRCRLARMYVRAPRTKSAWSRIASIKVLRLDLRDFKRKVGKHIMTEKSIDVVAETVRLAVPHSLVVHDIFDNITNVIKTTKQLQHHFITGTNEYVLTKEPEGPIHVPRITVRAQQFLLDIEDSAFEWKLGNSYRAGLSEQKQRLAREEAFRLKEKRLSRNAQRGSSRFRAQSARPGERSRSQTRVGNVGKRRSRSNQPAPRDSPQQSRRKMRYNTDGNCGISDTSQLTIKQAKEKLLHLNAQSWKHRIDRVLSFQTHTIREIRTMLWGSDDIPEEAENQEPILAMNQRPGLLLLCASELHLTVDKPSFPIDECPKFLHDVGKGMPFDMKYGLLLPMNLHVTMGELRFQLRDYPLPLLHVPALAKGQSPRLPSLSMRTDFVIAEEFRDVESQRHVDVEVVPCEKMGSGSKKAFTIDVRRTISPVKTYSDMKFEINTSGSTKITWGTSYQPAIQDTMQVIEGFTKPPIDLSDRVGFWDKIRLSFHSRVNVAWKGDGDVHLILKGSRDPYSVTGAGAGLAMVWRNDVRWNIAQSNDPRQFMTVDSGDYILAVPDFNSYARRSQDDDTGEGDSASTTSSGSKRDAVFKKVVMKLSGNVRWLSGLMFERDTPDGKRRLDFKHHYDIVLKHPDFAKALPGEAYDAYQNFRSNHIHMSIAVSAPHDRDWSLSNLKASNNYNSVHLSPRFFKHFFDWWSMFSGIMSLPVRQGPLWGVTEKKSKKFGRHLATIKYNLLLSPLYISHVYKHKDAEEYQTHTVSATGLKMKLDSFMLDLHQRREHFDIKGRESEVSKKTSGMRINQAQLDFIHADLRALSAKIAGTSADDIEKASDETLDSLHGQIPAVDMAKFEIPDNDFSWIDMDDFVELDWILPAEADPETKILPLGYAPRFTYFRQTDQNGVIAGDASRTSPFGDEPTHYCVMSAQNDPRRVQAELIGRRLETLTEQRVQNDYAIGDQELKLVQGLQADKAGKRELEAKLSALRGHSEHLRRKHEFLQSMLEALKHRLDNDDPAVVPDLETSEEFFDSHENANRQDGGLADMDAVPLADYTSDFNNRFIVHNAQIKWNNSLRNIILRYIHQNSQRRGFVYYMSRRAVKFILDVLEERQKADGFTTPTRQKSEATQMSAMSPGVDDEQTVQDRIEQLLNDGRNFVNADESLADSQESNTGEREHTEEIAQEFTPINTYHFRLIAPQVQLQSEKNPKSAVLVTAKGMQLKVVQIMDKDNVMDDVSGLVQRRFTAAADSLQMFVTSTKTFSTEFFHMYSANLYGAKAGTQWPPWVPMEIMFEYHTNPYGFNRVVHRTSASLRYDKYNTLRLKYKDDVSGGHQKTPESAQETEERMDHVWLEFPHFRAICDSAQYYAMYIIVMDLLLYSEPLEKTRSERLERIMLASDFSDLSGAPDMVQMLQNRIRQLEEIKMHFQVNEKYLDRQGWKDRISMDQDLASCEDELFFMMKAITTSQQRLEDRREQENSIGLVHLHMSAREIAWHLVREKDESLVEFQLKNASFDRTDNNDGSNYNVMEIGRINGFNLLPDALYPEIIAPFTEEARGGRELHNHKMLRVHWLMLEAIAGIPVVDYFEIDLVPLRMQVEREVAKRLFEYIFPGVGGNAFEGGGFSPFMVKNMLPTQEEEDENDAKAGTAGTETPKTGSGQDMSDPEGGQTNGYGSLELRLHPTLHLPKQRKPKDNKGLGISNANHSLHSFSLFQHSDKSRQSVNGRSAASRQALAATNGPRLSRSPSERSFMSMTSVVGSQETEKGSKRALLHRTHSEEKKKKKKDERSDDLTQMMNRASNYMTLSFVKVPSMVLCLSYKGQGKRNIEDVHDLVFRMPTLEYRNKTWSNLDLALQLKKDLIRALVSHAGAIVSNKFSHHKPSRQQISRLREIANMSTFVSATGRGGGGGRGGGEASASDTSSTLEFHAGELNGRPSTASARPSTLNRSVSLRSTPASSTNEQQRAGEDEQMTSEVLQANGQSPPSTARAQAPRPISQPAASTSAGGNTDPALLLPARGRAASITRHLSGFGERLRQRQTQDQLSTAGEETEDNKRKSKLVLGGQKLLRTLRDQ</sequence>
<feature type="transmembrane region" description="Helical" evidence="3">
    <location>
        <begin position="156"/>
        <end position="176"/>
    </location>
</feature>
<feature type="compositionally biased region" description="Polar residues" evidence="2">
    <location>
        <begin position="1058"/>
        <end position="1068"/>
    </location>
</feature>
<feature type="region of interest" description="Disordered" evidence="2">
    <location>
        <begin position="105"/>
        <end position="130"/>
    </location>
</feature>
<evidence type="ECO:0000313" key="8">
    <source>
        <dbReference type="Proteomes" id="UP001324427"/>
    </source>
</evidence>
<feature type="region of interest" description="Disordered" evidence="2">
    <location>
        <begin position="2785"/>
        <end position="2898"/>
    </location>
</feature>
<feature type="compositionally biased region" description="Polar residues" evidence="2">
    <location>
        <begin position="2536"/>
        <end position="2547"/>
    </location>
</feature>
<feature type="compositionally biased region" description="Polar residues" evidence="2">
    <location>
        <begin position="2630"/>
        <end position="2647"/>
    </location>
</feature>
<feature type="region of interest" description="Disordered" evidence="2">
    <location>
        <begin position="2522"/>
        <end position="2561"/>
    </location>
</feature>
<organism evidence="7 8">
    <name type="scientific">Oleoguttula mirabilis</name>
    <dbReference type="NCBI Taxonomy" id="1507867"/>
    <lineage>
        <taxon>Eukaryota</taxon>
        <taxon>Fungi</taxon>
        <taxon>Dikarya</taxon>
        <taxon>Ascomycota</taxon>
        <taxon>Pezizomycotina</taxon>
        <taxon>Dothideomycetes</taxon>
        <taxon>Dothideomycetidae</taxon>
        <taxon>Mycosphaerellales</taxon>
        <taxon>Teratosphaeriaceae</taxon>
        <taxon>Oleoguttula</taxon>
    </lineage>
</organism>
<feature type="compositionally biased region" description="Low complexity" evidence="2">
    <location>
        <begin position="105"/>
        <end position="116"/>
    </location>
</feature>
<dbReference type="InterPro" id="IPR019441">
    <property type="entry name" value="FMP27/BLTP2/Hobbit_GFWDK_RBG"/>
</dbReference>
<comment type="caution">
    <text evidence="7">The sequence shown here is derived from an EMBL/GenBank/DDBJ whole genome shotgun (WGS) entry which is preliminary data.</text>
</comment>
<feature type="region of interest" description="Disordered" evidence="2">
    <location>
        <begin position="2004"/>
        <end position="2028"/>
    </location>
</feature>
<feature type="compositionally biased region" description="Basic and acidic residues" evidence="2">
    <location>
        <begin position="694"/>
        <end position="706"/>
    </location>
</feature>
<feature type="compositionally biased region" description="Polar residues" evidence="2">
    <location>
        <begin position="836"/>
        <end position="846"/>
    </location>
</feature>
<keyword evidence="3" id="KW-0472">Membrane</keyword>
<evidence type="ECO:0000259" key="6">
    <source>
        <dbReference type="SMART" id="SM01216"/>
    </source>
</evidence>
<feature type="compositionally biased region" description="Polar residues" evidence="2">
    <location>
        <begin position="712"/>
        <end position="728"/>
    </location>
</feature>
<name>A0AAV9JLH8_9PEZI</name>
<feature type="compositionally biased region" description="Polar residues" evidence="2">
    <location>
        <begin position="2923"/>
        <end position="2933"/>
    </location>
</feature>
<feature type="transmembrane region" description="Helical" evidence="3">
    <location>
        <begin position="6"/>
        <end position="27"/>
    </location>
</feature>
<feature type="coiled-coil region" evidence="1">
    <location>
        <begin position="1865"/>
        <end position="1899"/>
    </location>
</feature>
<dbReference type="InterPro" id="IPR019415">
    <property type="entry name" value="FMP27_SW_RBG"/>
</dbReference>
<accession>A0AAV9JLH8</accession>
<evidence type="ECO:0000256" key="1">
    <source>
        <dbReference type="SAM" id="Coils"/>
    </source>
</evidence>
<keyword evidence="8" id="KW-1185">Reference proteome</keyword>
<feature type="region of interest" description="Disordered" evidence="2">
    <location>
        <begin position="1054"/>
        <end position="1118"/>
    </location>
</feature>
<gene>
    <name evidence="7" type="ORF">LTR36_002041</name>
</gene>
<proteinExistence type="predicted"/>
<feature type="domain" description="FMP27/BLTP2/Hobbit GFWDK motif-containing RBG unit" evidence="4">
    <location>
        <begin position="1250"/>
        <end position="1408"/>
    </location>
</feature>
<dbReference type="InterPro" id="IPR019449">
    <property type="entry name" value="FMP27_WPPW_RBG"/>
</dbReference>
<dbReference type="PANTHER" id="PTHR15678:SF6">
    <property type="entry name" value="BRIDGE-LIKE LIPID TRANSFER PROTEIN FAMILY MEMBER 2"/>
    <property type="match status" value="1"/>
</dbReference>
<feature type="compositionally biased region" description="Polar residues" evidence="2">
    <location>
        <begin position="2858"/>
        <end position="2874"/>
    </location>
</feature>
<dbReference type="SMART" id="SM01215">
    <property type="entry name" value="Fmp27_SW"/>
    <property type="match status" value="1"/>
</dbReference>
<dbReference type="SMART" id="SM01214">
    <property type="entry name" value="Fmp27_GFWDK"/>
    <property type="match status" value="1"/>
</dbReference>
<feature type="region of interest" description="Disordered" evidence="2">
    <location>
        <begin position="2601"/>
        <end position="2677"/>
    </location>
</feature>
<feature type="compositionally biased region" description="Polar residues" evidence="2">
    <location>
        <begin position="2820"/>
        <end position="2849"/>
    </location>
</feature>